<dbReference type="PANTHER" id="PTHR43877:SF2">
    <property type="entry name" value="AMINOALKYLPHOSPHONATE N-ACETYLTRANSFERASE-RELATED"/>
    <property type="match status" value="1"/>
</dbReference>
<feature type="domain" description="N-acetyltransferase" evidence="3">
    <location>
        <begin position="6"/>
        <end position="161"/>
    </location>
</feature>
<organism evidence="4 5">
    <name type="scientific">Neorhizobium galegae bv. officinalis</name>
    <dbReference type="NCBI Taxonomy" id="323656"/>
    <lineage>
        <taxon>Bacteria</taxon>
        <taxon>Pseudomonadati</taxon>
        <taxon>Pseudomonadota</taxon>
        <taxon>Alphaproteobacteria</taxon>
        <taxon>Hyphomicrobiales</taxon>
        <taxon>Rhizobiaceae</taxon>
        <taxon>Rhizobium/Agrobacterium group</taxon>
        <taxon>Neorhizobium</taxon>
    </lineage>
</organism>
<proteinExistence type="predicted"/>
<dbReference type="EMBL" id="CCRH01000008">
    <property type="protein sequence ID" value="CDZ35913.1"/>
    <property type="molecule type" value="Genomic_DNA"/>
</dbReference>
<dbReference type="CDD" id="cd04301">
    <property type="entry name" value="NAT_SF"/>
    <property type="match status" value="1"/>
</dbReference>
<accession>A0A0T7FLP7</accession>
<dbReference type="SUPFAM" id="SSF55729">
    <property type="entry name" value="Acyl-CoA N-acyltransferases (Nat)"/>
    <property type="match status" value="1"/>
</dbReference>
<dbReference type="Gene3D" id="3.40.630.30">
    <property type="match status" value="1"/>
</dbReference>
<reference evidence="4 5" key="1">
    <citation type="submission" date="2014-08" db="EMBL/GenBank/DDBJ databases">
        <authorList>
            <person name="Chen Y.-H."/>
        </authorList>
    </citation>
    <scope>NUCLEOTIDE SEQUENCE [LARGE SCALE GENOMIC DNA]</scope>
</reference>
<protein>
    <submittedName>
        <fullName evidence="4">Acetyltransferase, N-acetylglutamate synthase</fullName>
    </submittedName>
</protein>
<dbReference type="AlphaFoldDB" id="A0A0T7FLP7"/>
<keyword evidence="2" id="KW-0012">Acyltransferase</keyword>
<dbReference type="InterPro" id="IPR016181">
    <property type="entry name" value="Acyl_CoA_acyltransferase"/>
</dbReference>
<evidence type="ECO:0000256" key="1">
    <source>
        <dbReference type="ARBA" id="ARBA00022679"/>
    </source>
</evidence>
<gene>
    <name evidence="4" type="ORF">NGAL_HAMBI1145_30670</name>
</gene>
<dbReference type="InterPro" id="IPR000182">
    <property type="entry name" value="GNAT_dom"/>
</dbReference>
<dbReference type="GO" id="GO:0016747">
    <property type="term" value="F:acyltransferase activity, transferring groups other than amino-acyl groups"/>
    <property type="evidence" value="ECO:0007669"/>
    <property type="project" value="InterPro"/>
</dbReference>
<dbReference type="InterPro" id="IPR050832">
    <property type="entry name" value="Bact_Acetyltransf"/>
</dbReference>
<dbReference type="Proteomes" id="UP000046176">
    <property type="component" value="Unassembled WGS sequence"/>
</dbReference>
<dbReference type="Pfam" id="PF00583">
    <property type="entry name" value="Acetyltransf_1"/>
    <property type="match status" value="1"/>
</dbReference>
<evidence type="ECO:0000259" key="3">
    <source>
        <dbReference type="PROSITE" id="PS51186"/>
    </source>
</evidence>
<keyword evidence="1 4" id="KW-0808">Transferase</keyword>
<evidence type="ECO:0000313" key="5">
    <source>
        <dbReference type="Proteomes" id="UP000046176"/>
    </source>
</evidence>
<dbReference type="PANTHER" id="PTHR43877">
    <property type="entry name" value="AMINOALKYLPHOSPHONATE N-ACETYLTRANSFERASE-RELATED-RELATED"/>
    <property type="match status" value="1"/>
</dbReference>
<name>A0A0T7FLP7_NEOGA</name>
<evidence type="ECO:0000256" key="2">
    <source>
        <dbReference type="ARBA" id="ARBA00023315"/>
    </source>
</evidence>
<evidence type="ECO:0000313" key="4">
    <source>
        <dbReference type="EMBL" id="CDZ35913.1"/>
    </source>
</evidence>
<dbReference type="PROSITE" id="PS51186">
    <property type="entry name" value="GNAT"/>
    <property type="match status" value="1"/>
</dbReference>
<dbReference type="OrthoDB" id="9789603at2"/>
<dbReference type="RefSeq" id="WP_046667200.1">
    <property type="nucleotide sequence ID" value="NZ_CCRH01000008.1"/>
</dbReference>
<sequence length="161" mass="17451">MEPAAIEIARINDDFGRWDELLALILSSFAYMDGVIDPPSSAHRLTLASLARKARDEIAFAAIEGGRLAGCVFCKPEPGFLYIGKLAVAPTSQGKGIGRRLLSVAEGIAREKGLPALRLETRIELTANHAAFARWGFARTAENSHPGFSRTTSIEMQKRLG</sequence>